<keyword evidence="5" id="KW-1185">Reference proteome</keyword>
<evidence type="ECO:0000259" key="2">
    <source>
        <dbReference type="Pfam" id="PF20148"/>
    </source>
</evidence>
<dbReference type="InterPro" id="IPR031325">
    <property type="entry name" value="RHS_repeat"/>
</dbReference>
<feature type="domain" description="Teneurin-like YD-shell" evidence="3">
    <location>
        <begin position="836"/>
        <end position="944"/>
    </location>
</feature>
<dbReference type="PANTHER" id="PTHR32305:SF15">
    <property type="entry name" value="PROTEIN RHSA-RELATED"/>
    <property type="match status" value="1"/>
</dbReference>
<evidence type="ECO:0000256" key="1">
    <source>
        <dbReference type="ARBA" id="ARBA00022737"/>
    </source>
</evidence>
<evidence type="ECO:0000313" key="5">
    <source>
        <dbReference type="Proteomes" id="UP000446768"/>
    </source>
</evidence>
<dbReference type="EMBL" id="WKJJ01000011">
    <property type="protein sequence ID" value="MRV73764.1"/>
    <property type="molecule type" value="Genomic_DNA"/>
</dbReference>
<dbReference type="PANTHER" id="PTHR32305">
    <property type="match status" value="1"/>
</dbReference>
<evidence type="ECO:0008006" key="6">
    <source>
        <dbReference type="Google" id="ProtNLM"/>
    </source>
</evidence>
<organism evidence="4 5">
    <name type="scientific">Pseudoduganella rivuli</name>
    <dbReference type="NCBI Taxonomy" id="2666085"/>
    <lineage>
        <taxon>Bacteria</taxon>
        <taxon>Pseudomonadati</taxon>
        <taxon>Pseudomonadota</taxon>
        <taxon>Betaproteobacteria</taxon>
        <taxon>Burkholderiales</taxon>
        <taxon>Oxalobacteraceae</taxon>
        <taxon>Telluria group</taxon>
        <taxon>Pseudoduganella</taxon>
    </lineage>
</organism>
<dbReference type="Pfam" id="PF25023">
    <property type="entry name" value="TEN_YD-shell"/>
    <property type="match status" value="2"/>
</dbReference>
<dbReference type="Proteomes" id="UP000446768">
    <property type="component" value="Unassembled WGS sequence"/>
</dbReference>
<evidence type="ECO:0000313" key="4">
    <source>
        <dbReference type="EMBL" id="MRV73764.1"/>
    </source>
</evidence>
<protein>
    <recommendedName>
        <fullName evidence="6">RHS repeat protein</fullName>
    </recommendedName>
</protein>
<dbReference type="Gene3D" id="2.180.10.10">
    <property type="entry name" value="RHS repeat-associated core"/>
    <property type="match status" value="2"/>
</dbReference>
<keyword evidence="1" id="KW-0677">Repeat</keyword>
<dbReference type="InterPro" id="IPR045351">
    <property type="entry name" value="DUF6531"/>
</dbReference>
<feature type="domain" description="DUF6531" evidence="2">
    <location>
        <begin position="145"/>
        <end position="214"/>
    </location>
</feature>
<dbReference type="NCBIfam" id="TIGR01643">
    <property type="entry name" value="YD_repeat_2x"/>
    <property type="match status" value="7"/>
</dbReference>
<dbReference type="InterPro" id="IPR056823">
    <property type="entry name" value="TEN-like_YD-shell"/>
</dbReference>
<dbReference type="InterPro" id="IPR006530">
    <property type="entry name" value="YD"/>
</dbReference>
<comment type="caution">
    <text evidence="4">The sequence shown here is derived from an EMBL/GenBank/DDBJ whole genome shotgun (WGS) entry which is preliminary data.</text>
</comment>
<name>A0A7X2IPQ9_9BURK</name>
<dbReference type="Pfam" id="PF20148">
    <property type="entry name" value="DUF6531"/>
    <property type="match status" value="1"/>
</dbReference>
<dbReference type="NCBIfam" id="TIGR03696">
    <property type="entry name" value="Rhs_assc_core"/>
    <property type="match status" value="1"/>
</dbReference>
<dbReference type="InterPro" id="IPR022385">
    <property type="entry name" value="Rhs_assc_core"/>
</dbReference>
<sequence>MTDDLSVHQIRPPFNPQARCDLVMVPSMRNPIRDMKKIMKRRPCVRAAAIAVVLICSNLTASADEVSLNPLTPQKVEVTGERPKKDAGSDSDALLAYAIQIAPGWATNNSQYVYSVPQYNSSLEPPSCPVAGQQTVPSTNPSTTRPVVIATGEKFKLERDFVAGTSSGLSMERTYRSKSKGGKMFGPNWVAGIEYPDLILGTNSITATDQMGAQYVLNKQAPPPGGFPGGISVYSGSYGDIVAYPNSGGYILTKGDYKYYYDSNGLINRLATANGTVLLNFGGNVIVNGAGQAMQLTWSNGRVTQITDPNGRVWQYAYNANKMLVKVTAPVDPASGAPADYREYFYEDADPTLLTGIAINGVRYSTYRYDANKRVIDSALAGRNEFETFVYGTNYTDVTDARGQTTRYTYNDFNGSKRLASQSRSQTANCPAAASQIFYNASGDVDYSLDWEGNKTQFQFGYNKALVSVTTAAGTANALTTYNTWNGVLLASTDYRDANGAIYRRIDYTYKDSGLEYGLFDTVTDADPANSTQRKIGYTRTFYPDGSPATLTTTYYLSSGNETEKVTYDAFGNVTSRTNRLGQSVTYSGHDRLGYPAQMVDENGITHLYVYNPNTTLKSVTDKLPTGDRITTYSYDGDRRLKDIVYANGTATRYRYDASGRLMQVGDAQNRFQTISYTASTGTTGTTSARFTPGLSGSTPTAVAATAFTSTSKADTLGRTYTVTGNNGQSTNLRYDRNGNLKSISDANGNSTTFEYDAQKRQTKVTVLPEGSVTQRHFNAAGNLDWVRDARGLQTNYAYNGYGEVTSVTSPDTGVTTYTYDDIGRLSTESRANGVAITYTWDAQGRIKTRASGGVTETFNYDEGTYGKGRLTSIADASGSTSYTYTAAGELATQSTVIGAQTYATSWTYDAVGRTQTMTYPSGFKLTYAYDAYGQLSNITSSLATWPTIADGFLYQPVSGARYAWRFGNNKARLLTQDTDGRLTKIDSQSVHQLTLGYDPADRLKTRTDGVDASKSDTFGYDSASRVTSASRTPSGSESFSWDLVGNRSSHTGPLGSFNYTSDTASNRLTYWASTTGDRYRNFAYDSVGNLSSEQRKNGAVLSTVGYDYDVFGRLSAFKQNGATVGGYKYNAFNLRAEKTTAAGTVQYVYSLTGKLLAETGAAATEYVWLGGELLGIVRGGQFYASHNDQVGRPEALTNSAGAVVWRANNTAFDRTVTVNTVPLNIGFPGQYIDAESGLWYNWNRYYDASLGRYIQSDPIGLDGGMNTYAYVSGNPITRIDRFGLEEASTIACNGSGGYMIINNDHGVSRPCTEIHEQSHINDWKRRYGDDSCKGKPKGFIPTDSVNGDNYRDFLRDSECRAYAAEKTCDQKCNDGGKAMTQQRQGTAKNYCETYDSWKKP</sequence>
<gene>
    <name evidence="4" type="ORF">GJ700_18805</name>
</gene>
<accession>A0A7X2IPQ9</accession>
<dbReference type="InterPro" id="IPR050708">
    <property type="entry name" value="T6SS_VgrG/RHS"/>
</dbReference>
<reference evidence="4 5" key="1">
    <citation type="submission" date="2019-11" db="EMBL/GenBank/DDBJ databases">
        <title>Novel species isolated from a subtropical stream in China.</title>
        <authorList>
            <person name="Lu H."/>
        </authorList>
    </citation>
    <scope>NUCLEOTIDE SEQUENCE [LARGE SCALE GENOMIC DNA]</scope>
    <source>
        <strain evidence="4 5">FT92W</strain>
    </source>
</reference>
<dbReference type="RefSeq" id="WP_154376641.1">
    <property type="nucleotide sequence ID" value="NZ_WKJJ01000011.1"/>
</dbReference>
<evidence type="ECO:0000259" key="3">
    <source>
        <dbReference type="Pfam" id="PF25023"/>
    </source>
</evidence>
<dbReference type="Pfam" id="PF05593">
    <property type="entry name" value="RHS_repeat"/>
    <property type="match status" value="5"/>
</dbReference>
<dbReference type="Gene3D" id="3.90.930.1">
    <property type="match status" value="1"/>
</dbReference>
<feature type="domain" description="Teneurin-like YD-shell" evidence="3">
    <location>
        <begin position="982"/>
        <end position="1258"/>
    </location>
</feature>
<proteinExistence type="predicted"/>